<reference evidence="4" key="1">
    <citation type="submission" date="2022-10" db="EMBL/GenBank/DDBJ databases">
        <title>WGS of marine actinomycetes from Thailand.</title>
        <authorList>
            <person name="Thawai C."/>
        </authorList>
    </citation>
    <scope>NUCLEOTIDE SEQUENCE</scope>
    <source>
        <strain evidence="4">SW21</strain>
    </source>
</reference>
<keyword evidence="5" id="KW-1185">Reference proteome</keyword>
<dbReference type="PRINTS" id="PR00455">
    <property type="entry name" value="HTHTETR"/>
</dbReference>
<protein>
    <submittedName>
        <fullName evidence="4">TetR/AcrR family transcriptional regulator</fullName>
    </submittedName>
</protein>
<name>A0A9X3D1J2_9ACTN</name>
<dbReference type="RefSeq" id="WP_235726313.1">
    <property type="nucleotide sequence ID" value="NZ_JAPKFM010000002.1"/>
</dbReference>
<accession>A0A9X3D1J2</accession>
<dbReference type="PANTHER" id="PTHR30055">
    <property type="entry name" value="HTH-TYPE TRANSCRIPTIONAL REGULATOR RUTR"/>
    <property type="match status" value="1"/>
</dbReference>
<gene>
    <name evidence="4" type="ORF">OSB52_02350</name>
</gene>
<dbReference type="InterPro" id="IPR001647">
    <property type="entry name" value="HTH_TetR"/>
</dbReference>
<proteinExistence type="predicted"/>
<keyword evidence="1 2" id="KW-0238">DNA-binding</keyword>
<comment type="caution">
    <text evidence="4">The sequence shown here is derived from an EMBL/GenBank/DDBJ whole genome shotgun (WGS) entry which is preliminary data.</text>
</comment>
<evidence type="ECO:0000259" key="3">
    <source>
        <dbReference type="PROSITE" id="PS50977"/>
    </source>
</evidence>
<dbReference type="Proteomes" id="UP001143347">
    <property type="component" value="Unassembled WGS sequence"/>
</dbReference>
<evidence type="ECO:0000256" key="2">
    <source>
        <dbReference type="PROSITE-ProRule" id="PRU00335"/>
    </source>
</evidence>
<organism evidence="4 5">
    <name type="scientific">Gordonia aquimaris</name>
    <dbReference type="NCBI Taxonomy" id="2984863"/>
    <lineage>
        <taxon>Bacteria</taxon>
        <taxon>Bacillati</taxon>
        <taxon>Actinomycetota</taxon>
        <taxon>Actinomycetes</taxon>
        <taxon>Mycobacteriales</taxon>
        <taxon>Gordoniaceae</taxon>
        <taxon>Gordonia</taxon>
    </lineage>
</organism>
<dbReference type="Pfam" id="PF00440">
    <property type="entry name" value="TetR_N"/>
    <property type="match status" value="1"/>
</dbReference>
<dbReference type="GO" id="GO:0003700">
    <property type="term" value="F:DNA-binding transcription factor activity"/>
    <property type="evidence" value="ECO:0007669"/>
    <property type="project" value="TreeGrafter"/>
</dbReference>
<dbReference type="SUPFAM" id="SSF46689">
    <property type="entry name" value="Homeodomain-like"/>
    <property type="match status" value="1"/>
</dbReference>
<dbReference type="AlphaFoldDB" id="A0A9X3D1J2"/>
<sequence>MRTHGWGGQVPVNDAEARARILEATRTTIDRRGAATSLADVARELGVTRQTVYRYYAGTDELLAATAVVAVDALLDRMAARLRGIDAPDVAVVEGLTGVLAELRDDDYVGLLLRADRVSAPIVGEFTSELGRNFARSIIDRMDVDWSARGYGDDDLEVIIEIVLRTLQSMVLDPGGSQRSVDDVRGFLDAWAGAAVRAMPAGR</sequence>
<evidence type="ECO:0000313" key="4">
    <source>
        <dbReference type="EMBL" id="MCX2962929.1"/>
    </source>
</evidence>
<evidence type="ECO:0000313" key="5">
    <source>
        <dbReference type="Proteomes" id="UP001143347"/>
    </source>
</evidence>
<dbReference type="PANTHER" id="PTHR30055:SF153">
    <property type="entry name" value="HTH-TYPE TRANSCRIPTIONAL REPRESSOR RV3405C"/>
    <property type="match status" value="1"/>
</dbReference>
<dbReference type="EMBL" id="JAPKFM010000002">
    <property type="protein sequence ID" value="MCX2962929.1"/>
    <property type="molecule type" value="Genomic_DNA"/>
</dbReference>
<dbReference type="InterPro" id="IPR050109">
    <property type="entry name" value="HTH-type_TetR-like_transc_reg"/>
</dbReference>
<dbReference type="Gene3D" id="1.10.357.10">
    <property type="entry name" value="Tetracycline Repressor, domain 2"/>
    <property type="match status" value="1"/>
</dbReference>
<evidence type="ECO:0000256" key="1">
    <source>
        <dbReference type="ARBA" id="ARBA00023125"/>
    </source>
</evidence>
<feature type="DNA-binding region" description="H-T-H motif" evidence="2">
    <location>
        <begin position="37"/>
        <end position="56"/>
    </location>
</feature>
<feature type="domain" description="HTH tetR-type" evidence="3">
    <location>
        <begin position="15"/>
        <end position="74"/>
    </location>
</feature>
<dbReference type="GO" id="GO:0000976">
    <property type="term" value="F:transcription cis-regulatory region binding"/>
    <property type="evidence" value="ECO:0007669"/>
    <property type="project" value="TreeGrafter"/>
</dbReference>
<dbReference type="PROSITE" id="PS50977">
    <property type="entry name" value="HTH_TETR_2"/>
    <property type="match status" value="1"/>
</dbReference>
<dbReference type="InterPro" id="IPR009057">
    <property type="entry name" value="Homeodomain-like_sf"/>
</dbReference>